<dbReference type="EMBL" id="WOSY01000006">
    <property type="protein sequence ID" value="NHN88495.1"/>
    <property type="molecule type" value="Genomic_DNA"/>
</dbReference>
<dbReference type="RefSeq" id="WP_173569805.1">
    <property type="nucleotide sequence ID" value="NZ_WOSY01000006.1"/>
</dbReference>
<gene>
    <name evidence="1" type="ORF">GOB81_07615</name>
</gene>
<sequence length="91" mass="9991">MQRLLPAALLCLGGCSAEMGRTLTDTDISCLRKQMSSEVRLSFPIAANTCQRLTNHNMIFGESNAKVIPFNLKGAPDLQAMADEYGYSYTK</sequence>
<keyword evidence="2" id="KW-1185">Reference proteome</keyword>
<accession>A0ABX0K1F1</accession>
<proteinExistence type="predicted"/>
<comment type="caution">
    <text evidence="1">The sequence shown here is derived from an EMBL/GenBank/DDBJ whole genome shotgun (WGS) entry which is preliminary data.</text>
</comment>
<evidence type="ECO:0000313" key="2">
    <source>
        <dbReference type="Proteomes" id="UP000631653"/>
    </source>
</evidence>
<organism evidence="1 2">
    <name type="scientific">Acetobacter conturbans</name>
    <dbReference type="NCBI Taxonomy" id="1737472"/>
    <lineage>
        <taxon>Bacteria</taxon>
        <taxon>Pseudomonadati</taxon>
        <taxon>Pseudomonadota</taxon>
        <taxon>Alphaproteobacteria</taxon>
        <taxon>Acetobacterales</taxon>
        <taxon>Acetobacteraceae</taxon>
        <taxon>Acetobacter</taxon>
    </lineage>
</organism>
<evidence type="ECO:0000313" key="1">
    <source>
        <dbReference type="EMBL" id="NHN88495.1"/>
    </source>
</evidence>
<protein>
    <submittedName>
        <fullName evidence="1">Uncharacterized protein</fullName>
    </submittedName>
</protein>
<reference evidence="1 2" key="1">
    <citation type="journal article" date="2020" name="Int. J. Syst. Evol. Microbiol.">
        <title>Novel acetic acid bacteria from cider fermentations: Acetobacter conturbans sp. nov. and Acetobacter fallax sp. nov.</title>
        <authorList>
            <person name="Sombolestani A.S."/>
            <person name="Cleenwerck I."/>
            <person name="Cnockaert M."/>
            <person name="Borremans W."/>
            <person name="Wieme A.D."/>
            <person name="De Vuyst L."/>
            <person name="Vandamme P."/>
        </authorList>
    </citation>
    <scope>NUCLEOTIDE SEQUENCE [LARGE SCALE GENOMIC DNA]</scope>
    <source>
        <strain evidence="1 2">LMG 1627</strain>
    </source>
</reference>
<name>A0ABX0K1F1_9PROT</name>
<dbReference type="Proteomes" id="UP000631653">
    <property type="component" value="Unassembled WGS sequence"/>
</dbReference>